<dbReference type="Pfam" id="PF00296">
    <property type="entry name" value="Bac_luciferase"/>
    <property type="match status" value="1"/>
</dbReference>
<gene>
    <name evidence="7 10" type="primary">rutA</name>
    <name evidence="10" type="ORF">HBH25_20100</name>
</gene>
<comment type="catalytic activity">
    <reaction evidence="7">
        <text>uracil + FMNH2 + NADH + O2 = (Z)-3-ureidoacrylate + FMN + NAD(+) + H2O + H(+)</text>
        <dbReference type="Rhea" id="RHEA:31587"/>
        <dbReference type="ChEBI" id="CHEBI:15377"/>
        <dbReference type="ChEBI" id="CHEBI:15378"/>
        <dbReference type="ChEBI" id="CHEBI:15379"/>
        <dbReference type="ChEBI" id="CHEBI:17568"/>
        <dbReference type="ChEBI" id="CHEBI:57540"/>
        <dbReference type="ChEBI" id="CHEBI:57618"/>
        <dbReference type="ChEBI" id="CHEBI:57945"/>
        <dbReference type="ChEBI" id="CHEBI:58210"/>
        <dbReference type="ChEBI" id="CHEBI:59891"/>
        <dbReference type="EC" id="1.14.99.46"/>
    </reaction>
</comment>
<dbReference type="CDD" id="cd01094">
    <property type="entry name" value="Alkanesulfonate_monoxygenase"/>
    <property type="match status" value="1"/>
</dbReference>
<accession>A0ABX0YI91</accession>
<dbReference type="Proteomes" id="UP000746535">
    <property type="component" value="Unassembled WGS sequence"/>
</dbReference>
<evidence type="ECO:0000256" key="3">
    <source>
        <dbReference type="ARBA" id="ARBA00022643"/>
    </source>
</evidence>
<sequence>MKVGIFIPIGNNGWLISENAPQYKPTFDLNKQIAERAETYGLDFLLSMIKLRGFGGKTEFWDHNLESFTLMAGLAAVTHKIKLFATAPSLAMPPAIVARMASTIDSISNGRFGVNLVTGWQRPEYAQMGLWPGDEFFGTRYEYLSEYIQVLRDLWQTGQSDFKGDHFSMDDCRMSPRPQADMKVICAGQSDAGMAFSAQYADYNFCFGKGVNTPTAFAPAAQKLIEATAVTGRCVSTYVLMMVIADETDEAAWAKWEHYKAGVDTEAVAWLGVQGGADKTSGKDTNVRQMADPTSAVNINMGTLVGSYASVARMLDEVAQVEGTEGVLLTFDQFVEGVEAFGTRIQPLMKSRLSADTPVPSQVAPSTQPLTEAVGA</sequence>
<comment type="caution">
    <text evidence="10">The sequence shown here is derived from an EMBL/GenBank/DDBJ whole genome shotgun (WGS) entry which is preliminary data.</text>
</comment>
<dbReference type="SUPFAM" id="SSF51679">
    <property type="entry name" value="Bacterial luciferase-like"/>
    <property type="match status" value="1"/>
</dbReference>
<evidence type="ECO:0000256" key="5">
    <source>
        <dbReference type="ARBA" id="ARBA00023002"/>
    </source>
</evidence>
<comment type="catalytic activity">
    <reaction evidence="7">
        <text>thymine + FMNH2 + NADH + O2 = (Z)-2-methylureidoacrylate + FMN + NAD(+) + H2O + H(+)</text>
        <dbReference type="Rhea" id="RHEA:31599"/>
        <dbReference type="ChEBI" id="CHEBI:15377"/>
        <dbReference type="ChEBI" id="CHEBI:15378"/>
        <dbReference type="ChEBI" id="CHEBI:15379"/>
        <dbReference type="ChEBI" id="CHEBI:17821"/>
        <dbReference type="ChEBI" id="CHEBI:57540"/>
        <dbReference type="ChEBI" id="CHEBI:57618"/>
        <dbReference type="ChEBI" id="CHEBI:57945"/>
        <dbReference type="ChEBI" id="CHEBI:58210"/>
        <dbReference type="ChEBI" id="CHEBI:143783"/>
        <dbReference type="EC" id="1.14.99.46"/>
    </reaction>
</comment>
<dbReference type="InterPro" id="IPR036661">
    <property type="entry name" value="Luciferase-like_sf"/>
</dbReference>
<keyword evidence="11" id="KW-1185">Reference proteome</keyword>
<evidence type="ECO:0000259" key="9">
    <source>
        <dbReference type="Pfam" id="PF00296"/>
    </source>
</evidence>
<dbReference type="InterPro" id="IPR050172">
    <property type="entry name" value="SsuD_RutA_monooxygenase"/>
</dbReference>
<dbReference type="InterPro" id="IPR011251">
    <property type="entry name" value="Luciferase-like_dom"/>
</dbReference>
<evidence type="ECO:0000256" key="4">
    <source>
        <dbReference type="ARBA" id="ARBA00022857"/>
    </source>
</evidence>
<evidence type="ECO:0000256" key="7">
    <source>
        <dbReference type="HAMAP-Rule" id="MF_01699"/>
    </source>
</evidence>
<evidence type="ECO:0000256" key="1">
    <source>
        <dbReference type="ARBA" id="ARBA00007044"/>
    </source>
</evidence>
<dbReference type="PANTHER" id="PTHR42847:SF4">
    <property type="entry name" value="ALKANESULFONATE MONOOXYGENASE-RELATED"/>
    <property type="match status" value="1"/>
</dbReference>
<feature type="binding site" evidence="7">
    <location>
        <position position="124"/>
    </location>
    <ligand>
        <name>FMN</name>
        <dbReference type="ChEBI" id="CHEBI:58210"/>
    </ligand>
</feature>
<keyword evidence="6 7" id="KW-0503">Monooxygenase</keyword>
<feature type="binding site" evidence="7">
    <location>
        <begin position="140"/>
        <end position="141"/>
    </location>
    <ligand>
        <name>FMN</name>
        <dbReference type="ChEBI" id="CHEBI:58210"/>
    </ligand>
</feature>
<dbReference type="InterPro" id="IPR019914">
    <property type="entry name" value="Pyrimidine_monooxygenase_RutA"/>
</dbReference>
<evidence type="ECO:0000256" key="8">
    <source>
        <dbReference type="SAM" id="MobiDB-lite"/>
    </source>
</evidence>
<feature type="compositionally biased region" description="Polar residues" evidence="8">
    <location>
        <begin position="359"/>
        <end position="370"/>
    </location>
</feature>
<feature type="binding site" evidence="7">
    <location>
        <begin position="49"/>
        <end position="50"/>
    </location>
    <ligand>
        <name>FMN</name>
        <dbReference type="ChEBI" id="CHEBI:58210"/>
    </ligand>
</feature>
<feature type="binding site" evidence="7">
    <location>
        <position position="115"/>
    </location>
    <ligand>
        <name>FMN</name>
        <dbReference type="ChEBI" id="CHEBI:58210"/>
    </ligand>
</feature>
<dbReference type="PANTHER" id="PTHR42847">
    <property type="entry name" value="ALKANESULFONATE MONOOXYGENASE"/>
    <property type="match status" value="1"/>
</dbReference>
<feature type="region of interest" description="Disordered" evidence="8">
    <location>
        <begin position="353"/>
        <end position="376"/>
    </location>
</feature>
<feature type="domain" description="Luciferase-like" evidence="9">
    <location>
        <begin position="1"/>
        <end position="320"/>
    </location>
</feature>
<name>A0ABX0YI91_9PSED</name>
<feature type="binding site" evidence="7">
    <location>
        <position position="190"/>
    </location>
    <ligand>
        <name>FMN</name>
        <dbReference type="ChEBI" id="CHEBI:58210"/>
    </ligand>
</feature>
<organism evidence="10 11">
    <name type="scientific">Pseudomonas quercus</name>
    <dbReference type="NCBI Taxonomy" id="2722792"/>
    <lineage>
        <taxon>Bacteria</taxon>
        <taxon>Pseudomonadati</taxon>
        <taxon>Pseudomonadota</taxon>
        <taxon>Gammaproteobacteria</taxon>
        <taxon>Pseudomonadales</taxon>
        <taxon>Pseudomonadaceae</taxon>
        <taxon>Pseudomonas</taxon>
    </lineage>
</organism>
<dbReference type="EMBL" id="JAAVJI010000016">
    <property type="protein sequence ID" value="NJP03150.1"/>
    <property type="molecule type" value="Genomic_DNA"/>
</dbReference>
<keyword evidence="4 7" id="KW-0521">NADP</keyword>
<proteinExistence type="inferred from homology"/>
<dbReference type="HAMAP" id="MF_01699">
    <property type="entry name" value="RutA"/>
    <property type="match status" value="1"/>
</dbReference>
<dbReference type="Gene3D" id="3.20.20.30">
    <property type="entry name" value="Luciferase-like domain"/>
    <property type="match status" value="1"/>
</dbReference>
<keyword evidence="3 7" id="KW-0288">FMN</keyword>
<dbReference type="NCBIfam" id="TIGR03612">
    <property type="entry name" value="RutA"/>
    <property type="match status" value="1"/>
</dbReference>
<keyword evidence="5 7" id="KW-0560">Oxidoreductase</keyword>
<dbReference type="EC" id="1.14.99.46" evidence="7"/>
<keyword evidence="2 7" id="KW-0285">Flavoprotein</keyword>
<comment type="similarity">
    <text evidence="1">Belongs to the SsuD family.</text>
</comment>
<evidence type="ECO:0000313" key="10">
    <source>
        <dbReference type="EMBL" id="NJP03150.1"/>
    </source>
</evidence>
<evidence type="ECO:0000313" key="11">
    <source>
        <dbReference type="Proteomes" id="UP000746535"/>
    </source>
</evidence>
<dbReference type="RefSeq" id="WP_168085721.1">
    <property type="nucleotide sequence ID" value="NZ_JAAVJI010000016.1"/>
</dbReference>
<reference evidence="10 11" key="1">
    <citation type="submission" date="2020-03" db="EMBL/GenBank/DDBJ databases">
        <authorList>
            <person name="Wang L."/>
            <person name="He N."/>
            <person name="Li Y."/>
            <person name="Fang Y."/>
            <person name="Zhang F."/>
        </authorList>
    </citation>
    <scope>NUCLEOTIDE SEQUENCE [LARGE SCALE GENOMIC DNA]</scope>
    <source>
        <strain evidence="11">hsmgli-8</strain>
    </source>
</reference>
<comment type="similarity">
    <text evidence="7">Belongs to the NtaA/SnaA/DszA monooxygenase family. RutA subfamily.</text>
</comment>
<evidence type="ECO:0000256" key="2">
    <source>
        <dbReference type="ARBA" id="ARBA00022630"/>
    </source>
</evidence>
<protein>
    <recommendedName>
        <fullName evidence="7">Pyrimidine monooxygenase RutA</fullName>
        <ecNumber evidence="7">1.14.99.46</ecNumber>
    </recommendedName>
</protein>
<comment type="function">
    <text evidence="7">Catalyzes the pyrimidine ring opening between N-3 and C-4 by an unusual flavin hydroperoxide-catalyzed mechanism, adding oxygen atoms in the process to yield ureidoacrylate peracid, that immediately reacts with FMN forming ureidoacrylate and FMN-N(5)-oxide. The FMN-N(5)-oxide reacts spontaneously with NADH to produce FMN. Requires the flavin reductase RutF to regenerate FMN in vivo.</text>
</comment>
<evidence type="ECO:0000256" key="6">
    <source>
        <dbReference type="ARBA" id="ARBA00023033"/>
    </source>
</evidence>